<dbReference type="PaxDb" id="160488-PP_3689"/>
<reference evidence="2 3" key="1">
    <citation type="journal article" date="2002" name="Environ. Microbiol.">
        <title>Complete genome sequence and comparative analysis of the metabolically versatile Pseudomonas putida KT2440.</title>
        <authorList>
            <person name="Nelson K.E."/>
            <person name="Weinel C."/>
            <person name="Paulsen I.T."/>
            <person name="Dodson R.J."/>
            <person name="Hilbert H."/>
            <person name="Martins dos Santos V.A."/>
            <person name="Fouts D.E."/>
            <person name="Gill S.R."/>
            <person name="Pop M."/>
            <person name="Holmes M."/>
            <person name="Brinkac L."/>
            <person name="Beanan M."/>
            <person name="DeBoy R.T."/>
            <person name="Daugherty S."/>
            <person name="Kolonay J."/>
            <person name="Madupu R."/>
            <person name="Nelson W."/>
            <person name="White O."/>
            <person name="Peterson J."/>
            <person name="Khouri H."/>
            <person name="Hance I."/>
            <person name="Chris Lee P."/>
            <person name="Holtzapple E."/>
            <person name="Scanlan D."/>
            <person name="Tran K."/>
            <person name="Moazzez A."/>
            <person name="Utterback T."/>
            <person name="Rizzo M."/>
            <person name="Lee K."/>
            <person name="Kosack D."/>
            <person name="Moestl D."/>
            <person name="Wedler H."/>
            <person name="Lauber J."/>
            <person name="Stjepandic D."/>
            <person name="Hoheisel J."/>
            <person name="Straetz M."/>
            <person name="Heim S."/>
            <person name="Kiewitz C."/>
            <person name="Eisen J.A."/>
            <person name="Timmis K.N."/>
            <person name="Dusterhoft A."/>
            <person name="Tummler B."/>
            <person name="Fraser C.M."/>
        </authorList>
    </citation>
    <scope>NUCLEOTIDE SEQUENCE [LARGE SCALE GENOMIC DNA]</scope>
    <source>
        <strain evidence="3">ATCC 47054 / DSM 6125 / CFBP 8728 / NCIMB 11950 / KT2440</strain>
    </source>
</reference>
<dbReference type="Proteomes" id="UP000000556">
    <property type="component" value="Chromosome"/>
</dbReference>
<dbReference type="CDD" id="cd07424">
    <property type="entry name" value="MPP_PrpA_PrpB"/>
    <property type="match status" value="1"/>
</dbReference>
<feature type="domain" description="Calcineurin-like phosphoesterase" evidence="1">
    <location>
        <begin position="18"/>
        <end position="99"/>
    </location>
</feature>
<dbReference type="STRING" id="160488.PP_3689"/>
<dbReference type="BioCyc" id="PPUT160488:G1G01-3936-MONOMER"/>
<dbReference type="EMBL" id="AE015451">
    <property type="protein sequence ID" value="AAN69286.1"/>
    <property type="molecule type" value="Genomic_DNA"/>
</dbReference>
<dbReference type="eggNOG" id="COG0639">
    <property type="taxonomic scope" value="Bacteria"/>
</dbReference>
<gene>
    <name evidence="2" type="ordered locus">PP_3689</name>
</gene>
<dbReference type="PANTHER" id="PTHR42850">
    <property type="entry name" value="METALLOPHOSPHOESTERASE"/>
    <property type="match status" value="1"/>
</dbReference>
<evidence type="ECO:0000313" key="2">
    <source>
        <dbReference type="EMBL" id="AAN69286.1"/>
    </source>
</evidence>
<dbReference type="OrthoDB" id="5296354at2"/>
<dbReference type="RefSeq" id="WP_010954525.1">
    <property type="nucleotide sequence ID" value="NC_002947.4"/>
</dbReference>
<dbReference type="AlphaFoldDB" id="Q88GN2"/>
<dbReference type="SUPFAM" id="SSF56300">
    <property type="entry name" value="Metallo-dependent phosphatases"/>
    <property type="match status" value="1"/>
</dbReference>
<dbReference type="InterPro" id="IPR029052">
    <property type="entry name" value="Metallo-depent_PP-like"/>
</dbReference>
<organism evidence="2 3">
    <name type="scientific">Pseudomonas putida (strain ATCC 47054 / DSM 6125 / CFBP 8728 / NCIMB 11950 / KT2440)</name>
    <dbReference type="NCBI Taxonomy" id="160488"/>
    <lineage>
        <taxon>Bacteria</taxon>
        <taxon>Pseudomonadati</taxon>
        <taxon>Pseudomonadota</taxon>
        <taxon>Gammaproteobacteria</taxon>
        <taxon>Pseudomonadales</taxon>
        <taxon>Pseudomonadaceae</taxon>
        <taxon>Pseudomonas</taxon>
    </lineage>
</organism>
<dbReference type="HOGENOM" id="CLU_828658_0_0_6"/>
<dbReference type="Gene3D" id="3.60.21.10">
    <property type="match status" value="1"/>
</dbReference>
<dbReference type="GO" id="GO:0016791">
    <property type="term" value="F:phosphatase activity"/>
    <property type="evidence" value="ECO:0007669"/>
    <property type="project" value="TreeGrafter"/>
</dbReference>
<keyword evidence="3" id="KW-1185">Reference proteome</keyword>
<accession>Q88GN2</accession>
<dbReference type="Pfam" id="PF00149">
    <property type="entry name" value="Metallophos"/>
    <property type="match status" value="1"/>
</dbReference>
<dbReference type="PATRIC" id="fig|160488.4.peg.3931"/>
<dbReference type="InterPro" id="IPR050126">
    <property type="entry name" value="Ap4A_hydrolase"/>
</dbReference>
<reference evidence="2 3" key="2">
    <citation type="journal article" date="2016" name="Environ. Microbiol.">
        <title>The revisited genome of Pseudomonas putida KT2440 enlightens its value as a robust metabolic chassis.</title>
        <authorList>
            <person name="Belda E."/>
            <person name="van Heck R.G."/>
            <person name="Lopez-Sanchez M.J."/>
            <person name="Cruveiller S."/>
            <person name="Barbe V."/>
            <person name="Fraser C."/>
            <person name="Klenk H.P."/>
            <person name="Petersen J."/>
            <person name="Morgat A."/>
            <person name="Nikel P.I."/>
            <person name="Vallenet D."/>
            <person name="Rouy Z."/>
            <person name="Sekowska A."/>
            <person name="Martins Dos Santos V.A."/>
            <person name="de Lorenzo V."/>
            <person name="Danchin A."/>
            <person name="Medigue C."/>
        </authorList>
    </citation>
    <scope>NUCLEOTIDE SEQUENCE [LARGE SCALE GENOMIC DNA]</scope>
    <source>
        <strain evidence="3">ATCC 47054 / DSM 6125 / CFBP 8728 / NCIMB 11950 / KT2440</strain>
    </source>
</reference>
<dbReference type="GO" id="GO:0005737">
    <property type="term" value="C:cytoplasm"/>
    <property type="evidence" value="ECO:0007669"/>
    <property type="project" value="TreeGrafter"/>
</dbReference>
<dbReference type="KEGG" id="ppu:PP_3689"/>
<sequence length="335" mass="37041">MTSKILHLPKNVRGRDFVVGDLHFKIQDLQRGLQALGFDQAIDRLIAVGDVIDRGPGVREVLQLLDEPWFYSVQGNHEQMLINAYHADPDVRYAAHAMVWWPMIPYESKSVVIEKLRSLPIAIEIESAQGIVGVVHADVPAGVCWQTFVAELENPAIEETALWGRDRIMKHQRDGVPGAWRVCTGHSWIPRPLRLGNVLALDITGGCDGSLAIYCVQDDTIYIDGIPASLDQAERLSDLLAALSEKSQLLKDSLNSNKLIEAQIFAAEVDTIVKLVSTMWMDAKEGLVEQQQFINALHGVSLSKGSRRGAKLDALCSQHTGSQTEGLLRRLINAT</sequence>
<dbReference type="PhylomeDB" id="Q88GN2"/>
<evidence type="ECO:0000313" key="3">
    <source>
        <dbReference type="Proteomes" id="UP000000556"/>
    </source>
</evidence>
<name>Q88GN2_PSEPK</name>
<dbReference type="InterPro" id="IPR004843">
    <property type="entry name" value="Calcineurin-like_PHP"/>
</dbReference>
<protein>
    <submittedName>
        <fullName evidence="2">Serine/threonine protein phosphatase</fullName>
    </submittedName>
</protein>
<evidence type="ECO:0000259" key="1">
    <source>
        <dbReference type="Pfam" id="PF00149"/>
    </source>
</evidence>
<proteinExistence type="predicted"/>